<sequence>MARLRFVCPVIASSIERDVHDPQLRSWVYAPVKDAKDLQEWLEQSVAVLDEIIDPDSFVARMTQHRLPYLLSNGQKQVFRCYIFKPTDAPNSFAIYFHGVHAMMDAKPTLNAFSLLFQWVANPEPHDIMELEWGSEWTNLPAGPIAATGGPRPSWDTDGQSLIAKVAGVLMDPVPSHSLQCQRNVANVKGKPFILRTRFSETDTANIMHTLKAVKFSPTHLLDAVAILAVFALKPVSHLDATQTHVINPVGIISLSRWFSPSINVNAQFVSSMVLVPIQLRWTNLSVITDEKVRLMEAMRLVKAQYDDYLANPHLPHLTAELMRTSAPREPQLYNSPCIITPSNVGMIEQAIPIDWHSSNAKEPVLSLQDLSFGHRTTNMHPMMHTWSMHSRLILQIQASDNWDVDYLNTYLTE</sequence>
<gene>
    <name evidence="1" type="ORF">OBBRIDRAFT_889121</name>
</gene>
<proteinExistence type="predicted"/>
<dbReference type="Gene3D" id="3.30.559.10">
    <property type="entry name" value="Chloramphenicol acetyltransferase-like domain"/>
    <property type="match status" value="1"/>
</dbReference>
<dbReference type="AlphaFoldDB" id="A0A8E2DHP3"/>
<keyword evidence="2" id="KW-1185">Reference proteome</keyword>
<dbReference type="Gene3D" id="3.30.559.30">
    <property type="entry name" value="Nonribosomal peptide synthetase, condensation domain"/>
    <property type="match status" value="1"/>
</dbReference>
<protein>
    <submittedName>
        <fullName evidence="1">Uncharacterized protein</fullName>
    </submittedName>
</protein>
<evidence type="ECO:0000313" key="2">
    <source>
        <dbReference type="Proteomes" id="UP000250043"/>
    </source>
</evidence>
<reference evidence="1 2" key="1">
    <citation type="submission" date="2016-07" db="EMBL/GenBank/DDBJ databases">
        <title>Draft genome of the white-rot fungus Obba rivulosa 3A-2.</title>
        <authorList>
            <consortium name="DOE Joint Genome Institute"/>
            <person name="Miettinen O."/>
            <person name="Riley R."/>
            <person name="Acob R."/>
            <person name="Barry K."/>
            <person name="Cullen D."/>
            <person name="De Vries R."/>
            <person name="Hainaut M."/>
            <person name="Hatakka A."/>
            <person name="Henrissat B."/>
            <person name="Hilden K."/>
            <person name="Kuo R."/>
            <person name="Labutti K."/>
            <person name="Lipzen A."/>
            <person name="Makela M.R."/>
            <person name="Sandor L."/>
            <person name="Spatafora J.W."/>
            <person name="Grigoriev I.V."/>
            <person name="Hibbett D.S."/>
        </authorList>
    </citation>
    <scope>NUCLEOTIDE SEQUENCE [LARGE SCALE GENOMIC DNA]</scope>
    <source>
        <strain evidence="1 2">3A-2</strain>
    </source>
</reference>
<dbReference type="Proteomes" id="UP000250043">
    <property type="component" value="Unassembled WGS sequence"/>
</dbReference>
<name>A0A8E2DHP3_9APHY</name>
<accession>A0A8E2DHP3</accession>
<feature type="non-terminal residue" evidence="1">
    <location>
        <position position="414"/>
    </location>
</feature>
<dbReference type="EMBL" id="KV722453">
    <property type="protein sequence ID" value="OCH88435.1"/>
    <property type="molecule type" value="Genomic_DNA"/>
</dbReference>
<evidence type="ECO:0000313" key="1">
    <source>
        <dbReference type="EMBL" id="OCH88435.1"/>
    </source>
</evidence>
<dbReference type="InterPro" id="IPR023213">
    <property type="entry name" value="CAT-like_dom_sf"/>
</dbReference>
<dbReference type="PANTHER" id="PTHR42034:SF1">
    <property type="entry name" value="CONDENSATION DOMAIN-CONTAINING PROTEIN"/>
    <property type="match status" value="1"/>
</dbReference>
<dbReference type="OrthoDB" id="2548233at2759"/>
<organism evidence="1 2">
    <name type="scientific">Obba rivulosa</name>
    <dbReference type="NCBI Taxonomy" id="1052685"/>
    <lineage>
        <taxon>Eukaryota</taxon>
        <taxon>Fungi</taxon>
        <taxon>Dikarya</taxon>
        <taxon>Basidiomycota</taxon>
        <taxon>Agaricomycotina</taxon>
        <taxon>Agaricomycetes</taxon>
        <taxon>Polyporales</taxon>
        <taxon>Gelatoporiaceae</taxon>
        <taxon>Obba</taxon>
    </lineage>
</organism>
<dbReference type="PANTHER" id="PTHR42034">
    <property type="entry name" value="CHROMOSOME 7, WHOLE GENOME SHOTGUN SEQUENCE-RELATED"/>
    <property type="match status" value="1"/>
</dbReference>